<gene>
    <name evidence="1" type="ORF">MKW94_027216</name>
</gene>
<keyword evidence="2" id="KW-1185">Reference proteome</keyword>
<reference evidence="1" key="1">
    <citation type="submission" date="2022-03" db="EMBL/GenBank/DDBJ databases">
        <title>A functionally conserved STORR gene fusion in Papaver species that diverged 16.8 million years ago.</title>
        <authorList>
            <person name="Catania T."/>
        </authorList>
    </citation>
    <scope>NUCLEOTIDE SEQUENCE</scope>
    <source>
        <strain evidence="1">S-191538</strain>
    </source>
</reference>
<organism evidence="1 2">
    <name type="scientific">Papaver nudicaule</name>
    <name type="common">Iceland poppy</name>
    <dbReference type="NCBI Taxonomy" id="74823"/>
    <lineage>
        <taxon>Eukaryota</taxon>
        <taxon>Viridiplantae</taxon>
        <taxon>Streptophyta</taxon>
        <taxon>Embryophyta</taxon>
        <taxon>Tracheophyta</taxon>
        <taxon>Spermatophyta</taxon>
        <taxon>Magnoliopsida</taxon>
        <taxon>Ranunculales</taxon>
        <taxon>Papaveraceae</taxon>
        <taxon>Papaveroideae</taxon>
        <taxon>Papaver</taxon>
    </lineage>
</organism>
<dbReference type="AlphaFoldDB" id="A0AA41RKR3"/>
<evidence type="ECO:0000313" key="2">
    <source>
        <dbReference type="Proteomes" id="UP001177140"/>
    </source>
</evidence>
<dbReference type="EMBL" id="JAJJMA010008345">
    <property type="protein sequence ID" value="MCL7022132.1"/>
    <property type="molecule type" value="Genomic_DNA"/>
</dbReference>
<protein>
    <submittedName>
        <fullName evidence="1">Uncharacterized protein</fullName>
    </submittedName>
</protein>
<proteinExistence type="predicted"/>
<sequence length="284" mass="33178">MVIPCSREARATGIPDEIRCYGRSDTALLMEWTSFEEVENIVGPFVSEVKRKARYGGYKSAREVFEDYKIFYSIRTKLIEGKKKLLIQTYVAEYFYRFALKEKAMMLNGFSRMSDDAALFPDEFYQIPDANANWMHQHLKEDDPKDLILYAEIFIRKLDASLKKMDTDVQSEINKQKEKKLEYLEKIQKEFHPQWCFGKSVQVFEELKWKISCTKKLLETLASRLATRCASYCKTLANVGDRLTISSLAKEFFKLLHDDSEGDLAKEWSELAKGMQELDKEELL</sequence>
<name>A0AA41RKR3_PAPNU</name>
<dbReference type="Proteomes" id="UP001177140">
    <property type="component" value="Unassembled WGS sequence"/>
</dbReference>
<comment type="caution">
    <text evidence="1">The sequence shown here is derived from an EMBL/GenBank/DDBJ whole genome shotgun (WGS) entry which is preliminary data.</text>
</comment>
<evidence type="ECO:0000313" key="1">
    <source>
        <dbReference type="EMBL" id="MCL7022132.1"/>
    </source>
</evidence>
<accession>A0AA41RKR3</accession>